<organism evidence="1 2">
    <name type="scientific">Rhizobium setariae</name>
    <dbReference type="NCBI Taxonomy" id="2801340"/>
    <lineage>
        <taxon>Bacteria</taxon>
        <taxon>Pseudomonadati</taxon>
        <taxon>Pseudomonadota</taxon>
        <taxon>Alphaproteobacteria</taxon>
        <taxon>Hyphomicrobiales</taxon>
        <taxon>Rhizobiaceae</taxon>
        <taxon>Rhizobium/Agrobacterium group</taxon>
        <taxon>Rhizobium</taxon>
    </lineage>
</organism>
<gene>
    <name evidence="1" type="ORF">JJB09_17785</name>
</gene>
<keyword evidence="2" id="KW-1185">Reference proteome</keyword>
<name>A0A936YQL1_9HYPH</name>
<reference evidence="1" key="1">
    <citation type="submission" date="2021-01" db="EMBL/GenBank/DDBJ databases">
        <title>Rhizobium sp. strain KVB221 16S ribosomal RNA gene Genome sequencing and assembly.</title>
        <authorList>
            <person name="Kang M."/>
        </authorList>
    </citation>
    <scope>NUCLEOTIDE SEQUENCE</scope>
    <source>
        <strain evidence="1">KVB221</strain>
    </source>
</reference>
<evidence type="ECO:0000313" key="1">
    <source>
        <dbReference type="EMBL" id="MBL0373878.1"/>
    </source>
</evidence>
<proteinExistence type="predicted"/>
<accession>A0A936YQL1</accession>
<dbReference type="AlphaFoldDB" id="A0A936YQL1"/>
<sequence length="63" mass="6583">MMVSSASTTPTGPEADKIYSATSITFAPAGTHLLMPATSPSRTASDPMVITLDRLTFLVKLAI</sequence>
<protein>
    <submittedName>
        <fullName evidence="1">Uncharacterized protein</fullName>
    </submittedName>
</protein>
<dbReference type="EMBL" id="JAEQNC010000010">
    <property type="protein sequence ID" value="MBL0373878.1"/>
    <property type="molecule type" value="Genomic_DNA"/>
</dbReference>
<evidence type="ECO:0000313" key="2">
    <source>
        <dbReference type="Proteomes" id="UP000633219"/>
    </source>
</evidence>
<dbReference type="Proteomes" id="UP000633219">
    <property type="component" value="Unassembled WGS sequence"/>
</dbReference>
<comment type="caution">
    <text evidence="1">The sequence shown here is derived from an EMBL/GenBank/DDBJ whole genome shotgun (WGS) entry which is preliminary data.</text>
</comment>
<dbReference type="RefSeq" id="WP_201661165.1">
    <property type="nucleotide sequence ID" value="NZ_JAEQNC010000010.1"/>
</dbReference>